<dbReference type="PATRIC" id="fig|1121405.3.peg.512"/>
<comment type="similarity">
    <text evidence="7">Belongs to the binding-protein-dependent transport system permease family.</text>
</comment>
<feature type="transmembrane region" description="Helical" evidence="7">
    <location>
        <begin position="188"/>
        <end position="211"/>
    </location>
</feature>
<evidence type="ECO:0000256" key="1">
    <source>
        <dbReference type="ARBA" id="ARBA00004651"/>
    </source>
</evidence>
<evidence type="ECO:0000313" key="9">
    <source>
        <dbReference type="EMBL" id="EPR43198.1"/>
    </source>
</evidence>
<feature type="transmembrane region" description="Helical" evidence="7">
    <location>
        <begin position="231"/>
        <end position="253"/>
    </location>
</feature>
<evidence type="ECO:0000313" key="10">
    <source>
        <dbReference type="Proteomes" id="UP000014977"/>
    </source>
</evidence>
<name>S7VFE3_DESML</name>
<evidence type="ECO:0000256" key="4">
    <source>
        <dbReference type="ARBA" id="ARBA00022692"/>
    </source>
</evidence>
<dbReference type="AlphaFoldDB" id="S7VFE3"/>
<dbReference type="eggNOG" id="COG0555">
    <property type="taxonomic scope" value="Bacteria"/>
</dbReference>
<evidence type="ECO:0000256" key="7">
    <source>
        <dbReference type="RuleBase" id="RU363032"/>
    </source>
</evidence>
<accession>S7VFE3</accession>
<comment type="subcellular location">
    <subcellularLocation>
        <location evidence="1 7">Cell membrane</location>
        <topology evidence="1 7">Multi-pass membrane protein</topology>
    </subcellularLocation>
</comment>
<feature type="transmembrane region" description="Helical" evidence="7">
    <location>
        <begin position="89"/>
        <end position="111"/>
    </location>
</feature>
<organism evidence="9 10">
    <name type="scientific">Desulfococcus multivorans DSM 2059</name>
    <dbReference type="NCBI Taxonomy" id="1121405"/>
    <lineage>
        <taxon>Bacteria</taxon>
        <taxon>Pseudomonadati</taxon>
        <taxon>Thermodesulfobacteriota</taxon>
        <taxon>Desulfobacteria</taxon>
        <taxon>Desulfobacterales</taxon>
        <taxon>Desulfococcaceae</taxon>
        <taxon>Desulfococcus</taxon>
    </lineage>
</organism>
<keyword evidence="4 7" id="KW-0812">Transmembrane</keyword>
<dbReference type="Proteomes" id="UP000014977">
    <property type="component" value="Unassembled WGS sequence"/>
</dbReference>
<gene>
    <name evidence="9" type="ORF">dsmv_1224</name>
</gene>
<dbReference type="SUPFAM" id="SSF161098">
    <property type="entry name" value="MetI-like"/>
    <property type="match status" value="1"/>
</dbReference>
<dbReference type="PANTHER" id="PTHR30183">
    <property type="entry name" value="MOLYBDENUM TRANSPORT SYSTEM PERMEASE PROTEIN MODB"/>
    <property type="match status" value="1"/>
</dbReference>
<dbReference type="GO" id="GO:0005886">
    <property type="term" value="C:plasma membrane"/>
    <property type="evidence" value="ECO:0007669"/>
    <property type="project" value="UniProtKB-SubCell"/>
</dbReference>
<dbReference type="GO" id="GO:0055085">
    <property type="term" value="P:transmembrane transport"/>
    <property type="evidence" value="ECO:0007669"/>
    <property type="project" value="InterPro"/>
</dbReference>
<dbReference type="InterPro" id="IPR000515">
    <property type="entry name" value="MetI-like"/>
</dbReference>
<dbReference type="CDD" id="cd06261">
    <property type="entry name" value="TM_PBP2"/>
    <property type="match status" value="1"/>
</dbReference>
<dbReference type="PANTHER" id="PTHR30183:SF3">
    <property type="entry name" value="MOLYBDENUM TRANSPORT SYSTEM PERMEASE PROTEIN MODB"/>
    <property type="match status" value="1"/>
</dbReference>
<dbReference type="OrthoDB" id="9795403at2"/>
<dbReference type="EMBL" id="ATHJ01000057">
    <property type="protein sequence ID" value="EPR43198.1"/>
    <property type="molecule type" value="Genomic_DNA"/>
</dbReference>
<feature type="domain" description="ABC transmembrane type-1" evidence="8">
    <location>
        <begin position="51"/>
        <end position="250"/>
    </location>
</feature>
<dbReference type="RefSeq" id="WP_020875571.1">
    <property type="nucleotide sequence ID" value="NZ_ATHJ01000057.1"/>
</dbReference>
<reference evidence="9 10" key="1">
    <citation type="journal article" date="2013" name="Genome Announc.">
        <title>Draft genome sequences for three mercury-methylating, sulfate-reducing bacteria.</title>
        <authorList>
            <person name="Brown S.D."/>
            <person name="Hurt R.A.Jr."/>
            <person name="Gilmour C.C."/>
            <person name="Elias D.A."/>
        </authorList>
    </citation>
    <scope>NUCLEOTIDE SEQUENCE [LARGE SCALE GENOMIC DNA]</scope>
    <source>
        <strain evidence="9 10">DSM 2059</strain>
    </source>
</reference>
<evidence type="ECO:0000256" key="2">
    <source>
        <dbReference type="ARBA" id="ARBA00022448"/>
    </source>
</evidence>
<evidence type="ECO:0000256" key="5">
    <source>
        <dbReference type="ARBA" id="ARBA00022989"/>
    </source>
</evidence>
<feature type="transmembrane region" description="Helical" evidence="7">
    <location>
        <begin position="7"/>
        <end position="27"/>
    </location>
</feature>
<dbReference type="STRING" id="897.B2D07_08100"/>
<keyword evidence="6 7" id="KW-0472">Membrane</keyword>
<dbReference type="InterPro" id="IPR035906">
    <property type="entry name" value="MetI-like_sf"/>
</dbReference>
<dbReference type="Gene3D" id="1.10.3720.10">
    <property type="entry name" value="MetI-like"/>
    <property type="match status" value="1"/>
</dbReference>
<evidence type="ECO:0000256" key="6">
    <source>
        <dbReference type="ARBA" id="ARBA00023136"/>
    </source>
</evidence>
<protein>
    <submittedName>
        <fullName evidence="9">ABC-type transporter, integral membrane subunit</fullName>
    </submittedName>
</protein>
<keyword evidence="10" id="KW-1185">Reference proteome</keyword>
<comment type="caution">
    <text evidence="9">The sequence shown here is derived from an EMBL/GenBank/DDBJ whole genome shotgun (WGS) entry which is preliminary data.</text>
</comment>
<evidence type="ECO:0000256" key="3">
    <source>
        <dbReference type="ARBA" id="ARBA00022475"/>
    </source>
</evidence>
<keyword evidence="3" id="KW-1003">Cell membrane</keyword>
<keyword evidence="5 7" id="KW-1133">Transmembrane helix</keyword>
<dbReference type="PROSITE" id="PS50928">
    <property type="entry name" value="ABC_TM1"/>
    <property type="match status" value="1"/>
</dbReference>
<dbReference type="Pfam" id="PF00528">
    <property type="entry name" value="BPD_transp_1"/>
    <property type="match status" value="1"/>
</dbReference>
<proteinExistence type="inferred from homology"/>
<feature type="transmembrane region" description="Helical" evidence="7">
    <location>
        <begin position="47"/>
        <end position="77"/>
    </location>
</feature>
<evidence type="ECO:0000259" key="8">
    <source>
        <dbReference type="PROSITE" id="PS50928"/>
    </source>
</evidence>
<feature type="transmembrane region" description="Helical" evidence="7">
    <location>
        <begin position="123"/>
        <end position="147"/>
    </location>
</feature>
<keyword evidence="2 7" id="KW-0813">Transport</keyword>
<sequence>MPGKEPFLWITITCGFAVMVFILLPLMEMVKAPSLALLLETAGSRDVLRSIWLSIYTAGLAGLISFFFGTPLAYLLARHSFRGKRLVEGIIDLPIVIPHPVVGIAILSVAGKNHWLGHLLSELGIRIMGSVTGIVIVLTFVGMPFYINAAKDGFESIPPRLEKVSRSLGASMASTFFRITFPLAWRSMIAGVIMCSARAISEFGAVVVVAYHPMTAPVMIYERFEGYGLKYSQPVAVWLVCVCLILFLMLRVVTLRSGREA</sequence>